<dbReference type="InterPro" id="IPR001283">
    <property type="entry name" value="CRISP-related"/>
</dbReference>
<keyword evidence="2" id="KW-0568">Pathogenesis-related protein</keyword>
<feature type="domain" description="SCP" evidence="5">
    <location>
        <begin position="106"/>
        <end position="240"/>
    </location>
</feature>
<dbReference type="InterPro" id="IPR018244">
    <property type="entry name" value="Allrgn_V5/Tpx1_CS"/>
</dbReference>
<dbReference type="EMBL" id="JAINDJ010000005">
    <property type="protein sequence ID" value="KAG9448267.1"/>
    <property type="molecule type" value="Genomic_DNA"/>
</dbReference>
<comment type="function">
    <text evidence="1">Probably involved in the defense reaction of plants against pathogens.</text>
</comment>
<evidence type="ECO:0000256" key="2">
    <source>
        <dbReference type="ARBA" id="ARBA00023265"/>
    </source>
</evidence>
<dbReference type="PANTHER" id="PTHR10334">
    <property type="entry name" value="CYSTEINE-RICH SECRETORY PROTEIN-RELATED"/>
    <property type="match status" value="1"/>
</dbReference>
<evidence type="ECO:0000313" key="6">
    <source>
        <dbReference type="EMBL" id="KAG9448267.1"/>
    </source>
</evidence>
<evidence type="ECO:0000256" key="4">
    <source>
        <dbReference type="SAM" id="SignalP"/>
    </source>
</evidence>
<evidence type="ECO:0000259" key="5">
    <source>
        <dbReference type="SMART" id="SM00198"/>
    </source>
</evidence>
<dbReference type="InterPro" id="IPR002413">
    <property type="entry name" value="V5_allergen-like"/>
</dbReference>
<feature type="compositionally biased region" description="Polar residues" evidence="3">
    <location>
        <begin position="55"/>
        <end position="74"/>
    </location>
</feature>
<comment type="caution">
    <text evidence="6">The sequence shown here is derived from an EMBL/GenBank/DDBJ whole genome shotgun (WGS) entry which is preliminary data.</text>
</comment>
<dbReference type="Pfam" id="PF00188">
    <property type="entry name" value="CAP"/>
    <property type="match status" value="1"/>
</dbReference>
<accession>A0AAV7EHG0</accession>
<evidence type="ECO:0000256" key="3">
    <source>
        <dbReference type="SAM" id="MobiDB-lite"/>
    </source>
</evidence>
<dbReference type="InterPro" id="IPR035940">
    <property type="entry name" value="CAP_sf"/>
</dbReference>
<feature type="signal peptide" evidence="4">
    <location>
        <begin position="1"/>
        <end position="27"/>
    </location>
</feature>
<gene>
    <name evidence="6" type="ORF">H6P81_014395</name>
</gene>
<sequence>MARRPPLLLALFLFSSCMLSVFIACDAFVPALPASMPGERVSMSASVSRTRDGQVKTSYSVEIQRQDGTTITYDPTTSAPPPPPLLPSPPPPPVPQTPPPRPRRGKLAREFLLAHNKVRQQLNMPPLVWDRKLARYARSWAARLAATDCSKPKHSHGPYGENAFWGSGHDWKAVDAVAAWANEYAFYNSSNNSCESGNDCGHYTQIIWRTSQKMGCERVNCPSGDTYVTCNYDPPGNYVGETPFDVPH</sequence>
<feature type="region of interest" description="Disordered" evidence="3">
    <location>
        <begin position="43"/>
        <end position="104"/>
    </location>
</feature>
<feature type="compositionally biased region" description="Pro residues" evidence="3">
    <location>
        <begin position="78"/>
        <end position="100"/>
    </location>
</feature>
<dbReference type="InterPro" id="IPR014044">
    <property type="entry name" value="CAP_dom"/>
</dbReference>
<evidence type="ECO:0000313" key="7">
    <source>
        <dbReference type="Proteomes" id="UP000825729"/>
    </source>
</evidence>
<dbReference type="Proteomes" id="UP000825729">
    <property type="component" value="Unassembled WGS sequence"/>
</dbReference>
<dbReference type="AlphaFoldDB" id="A0AAV7EHG0"/>
<dbReference type="PRINTS" id="PR00837">
    <property type="entry name" value="V5TPXLIKE"/>
</dbReference>
<reference evidence="6 7" key="1">
    <citation type="submission" date="2021-07" db="EMBL/GenBank/DDBJ databases">
        <title>The Aristolochia fimbriata genome: insights into angiosperm evolution, floral development and chemical biosynthesis.</title>
        <authorList>
            <person name="Jiao Y."/>
        </authorList>
    </citation>
    <scope>NUCLEOTIDE SEQUENCE [LARGE SCALE GENOMIC DNA]</scope>
    <source>
        <strain evidence="6">IBCAS-2021</strain>
        <tissue evidence="6">Leaf</tissue>
    </source>
</reference>
<protein>
    <recommendedName>
        <fullName evidence="5">SCP domain-containing protein</fullName>
    </recommendedName>
</protein>
<dbReference type="FunFam" id="3.40.33.10:FF:000004">
    <property type="entry name" value="CAP, cysteine-rich secretory protein, antigen 5"/>
    <property type="match status" value="1"/>
</dbReference>
<name>A0AAV7EHG0_ARIFI</name>
<keyword evidence="7" id="KW-1185">Reference proteome</keyword>
<dbReference type="SMART" id="SM00198">
    <property type="entry name" value="SCP"/>
    <property type="match status" value="1"/>
</dbReference>
<keyword evidence="4" id="KW-0732">Signal</keyword>
<dbReference type="PROSITE" id="PS01009">
    <property type="entry name" value="CRISP_1"/>
    <property type="match status" value="1"/>
</dbReference>
<keyword evidence="2" id="KW-0611">Plant defense</keyword>
<dbReference type="GO" id="GO:0005576">
    <property type="term" value="C:extracellular region"/>
    <property type="evidence" value="ECO:0007669"/>
    <property type="project" value="InterPro"/>
</dbReference>
<feature type="chain" id="PRO_5043798488" description="SCP domain-containing protein" evidence="4">
    <location>
        <begin position="28"/>
        <end position="248"/>
    </location>
</feature>
<evidence type="ECO:0000256" key="1">
    <source>
        <dbReference type="ARBA" id="ARBA00003143"/>
    </source>
</evidence>
<dbReference type="CDD" id="cd05381">
    <property type="entry name" value="CAP_PR-1"/>
    <property type="match status" value="1"/>
</dbReference>
<dbReference type="PROSITE" id="PS01010">
    <property type="entry name" value="CRISP_2"/>
    <property type="match status" value="1"/>
</dbReference>
<dbReference type="PROSITE" id="PS51257">
    <property type="entry name" value="PROKAR_LIPOPROTEIN"/>
    <property type="match status" value="1"/>
</dbReference>
<dbReference type="Gene3D" id="3.40.33.10">
    <property type="entry name" value="CAP"/>
    <property type="match status" value="1"/>
</dbReference>
<dbReference type="SUPFAM" id="SSF55797">
    <property type="entry name" value="PR-1-like"/>
    <property type="match status" value="1"/>
</dbReference>
<proteinExistence type="predicted"/>
<organism evidence="6 7">
    <name type="scientific">Aristolochia fimbriata</name>
    <name type="common">White veined hardy Dutchman's pipe vine</name>
    <dbReference type="NCBI Taxonomy" id="158543"/>
    <lineage>
        <taxon>Eukaryota</taxon>
        <taxon>Viridiplantae</taxon>
        <taxon>Streptophyta</taxon>
        <taxon>Embryophyta</taxon>
        <taxon>Tracheophyta</taxon>
        <taxon>Spermatophyta</taxon>
        <taxon>Magnoliopsida</taxon>
        <taxon>Magnoliidae</taxon>
        <taxon>Piperales</taxon>
        <taxon>Aristolochiaceae</taxon>
        <taxon>Aristolochia</taxon>
    </lineage>
</organism>
<dbReference type="PRINTS" id="PR00838">
    <property type="entry name" value="V5ALLERGEN"/>
</dbReference>